<organism evidence="2 3">
    <name type="scientific">Rhizobium oryzihabitans</name>
    <dbReference type="NCBI Taxonomy" id="2267833"/>
    <lineage>
        <taxon>Bacteria</taxon>
        <taxon>Pseudomonadati</taxon>
        <taxon>Pseudomonadota</taxon>
        <taxon>Alphaproteobacteria</taxon>
        <taxon>Hyphomicrobiales</taxon>
        <taxon>Rhizobiaceae</taxon>
        <taxon>Rhizobium/Agrobacterium group</taxon>
        <taxon>Rhizobium</taxon>
    </lineage>
</organism>
<dbReference type="KEGG" id="roy:G3A56_09260"/>
<accession>A0A7L5BH62</accession>
<evidence type="ECO:0000259" key="1">
    <source>
        <dbReference type="SMART" id="SM01252"/>
    </source>
</evidence>
<dbReference type="AlphaFoldDB" id="A0A7L5BH62"/>
<keyword evidence="3" id="KW-1185">Reference proteome</keyword>
<proteinExistence type="predicted"/>
<name>A0A7L5BH62_9HYPH</name>
<dbReference type="Proteomes" id="UP000464865">
    <property type="component" value="Chromosome M15-11"/>
</dbReference>
<protein>
    <submittedName>
        <fullName evidence="2">KilA-N domain-containing protein</fullName>
    </submittedName>
</protein>
<evidence type="ECO:0000313" key="2">
    <source>
        <dbReference type="EMBL" id="QIB38155.1"/>
    </source>
</evidence>
<dbReference type="Pfam" id="PF04383">
    <property type="entry name" value="KilA-N"/>
    <property type="match status" value="1"/>
</dbReference>
<gene>
    <name evidence="2" type="ORF">G3A56_09260</name>
</gene>
<reference evidence="2 3" key="1">
    <citation type="submission" date="2020-02" db="EMBL/GenBank/DDBJ databases">
        <title>Plant-Promoting Endophytic Bacterium Rhizobium oryzihabitans sp. nov., Isolated from the Root of Rice.</title>
        <authorList>
            <person name="zhao J."/>
            <person name="Zhang G."/>
        </authorList>
    </citation>
    <scope>NUCLEOTIDE SEQUENCE [LARGE SCALE GENOMIC DNA]</scope>
    <source>
        <strain evidence="2 3">M15</strain>
    </source>
</reference>
<dbReference type="SMART" id="SM01252">
    <property type="entry name" value="KilA-N"/>
    <property type="match status" value="1"/>
</dbReference>
<feature type="domain" description="KilA/APSES-type HTH DNA-binding" evidence="1">
    <location>
        <begin position="12"/>
        <end position="109"/>
    </location>
</feature>
<dbReference type="RefSeq" id="WP_164056332.1">
    <property type="nucleotide sequence ID" value="NZ_CP048632.1"/>
</dbReference>
<sequence>MNAQTPSPLSYNGHKIADKGDDLCLTDMWKACGSPANKEPFNWVRFDGRNFIAAVGLAHNLSHTQVIKTKKGKGGATFAHWQAGMAYAQYLDHDFHMWCNTAAREKMEGKVASGIPADVLELIRRTDGIAKMLAHKVTEIEKAMPLIAGQMAETLITAKLAERNLLLRHGVTAKRIWDDFNLTPRLRGSTVWFGNRLAEMGCCIDGGLKADRGNSAVRLFDPDKARICMKNGLLNTALSYAAERQGQGKLNLKG</sequence>
<dbReference type="InterPro" id="IPR018004">
    <property type="entry name" value="KilA/APSES_HTH"/>
</dbReference>
<dbReference type="EMBL" id="CP048632">
    <property type="protein sequence ID" value="QIB38155.1"/>
    <property type="molecule type" value="Genomic_DNA"/>
</dbReference>
<evidence type="ECO:0000313" key="3">
    <source>
        <dbReference type="Proteomes" id="UP000464865"/>
    </source>
</evidence>